<reference evidence="1 2" key="1">
    <citation type="submission" date="2023-01" db="EMBL/GenBank/DDBJ databases">
        <title>Complete genome sequence of Marinomonas pontica strain 200518_36.</title>
        <authorList>
            <person name="Ueki S."/>
            <person name="Gajardo G."/>
            <person name="Maruyama F."/>
        </authorList>
    </citation>
    <scope>NUCLEOTIDE SEQUENCE [LARGE SCALE GENOMIC DNA]</scope>
    <source>
        <strain evidence="1 2">200518_36</strain>
    </source>
</reference>
<gene>
    <name evidence="1" type="ORF">MACH16_18010</name>
</gene>
<evidence type="ECO:0000313" key="1">
    <source>
        <dbReference type="EMBL" id="BDX03053.1"/>
    </source>
</evidence>
<dbReference type="Proteomes" id="UP001307608">
    <property type="component" value="Chromosome"/>
</dbReference>
<organism evidence="1 2">
    <name type="scientific">Marinomonas pontica</name>
    <dbReference type="NCBI Taxonomy" id="264739"/>
    <lineage>
        <taxon>Bacteria</taxon>
        <taxon>Pseudomonadati</taxon>
        <taxon>Pseudomonadota</taxon>
        <taxon>Gammaproteobacteria</taxon>
        <taxon>Oceanospirillales</taxon>
        <taxon>Oceanospirillaceae</taxon>
        <taxon>Marinomonas</taxon>
    </lineage>
</organism>
<protein>
    <submittedName>
        <fullName evidence="1">Uncharacterized protein</fullName>
    </submittedName>
</protein>
<accession>A0ABN6WPX5</accession>
<name>A0ABN6WPX5_9GAMM</name>
<proteinExistence type="predicted"/>
<keyword evidence="2" id="KW-1185">Reference proteome</keyword>
<evidence type="ECO:0000313" key="2">
    <source>
        <dbReference type="Proteomes" id="UP001307608"/>
    </source>
</evidence>
<sequence length="61" mass="6999">MYRSDSTPTFALGMATSEMEWTTPTNLSILYCIKNELTNRIAQLYNLRFAQKHLTIETLVG</sequence>
<dbReference type="EMBL" id="AP027271">
    <property type="protein sequence ID" value="BDX03053.1"/>
    <property type="molecule type" value="Genomic_DNA"/>
</dbReference>